<protein>
    <submittedName>
        <fullName evidence="2">Uncharacterized protein</fullName>
    </submittedName>
</protein>
<dbReference type="EMBL" id="JAGGKP010000001">
    <property type="protein sequence ID" value="MBP1936230.1"/>
    <property type="molecule type" value="Genomic_DNA"/>
</dbReference>
<feature type="chain" id="PRO_5046897667" evidence="1">
    <location>
        <begin position="27"/>
        <end position="294"/>
    </location>
</feature>
<feature type="signal peptide" evidence="1">
    <location>
        <begin position="1"/>
        <end position="26"/>
    </location>
</feature>
<organism evidence="2 3">
    <name type="scientific">Paenibacillus sediminis</name>
    <dbReference type="NCBI Taxonomy" id="664909"/>
    <lineage>
        <taxon>Bacteria</taxon>
        <taxon>Bacillati</taxon>
        <taxon>Bacillota</taxon>
        <taxon>Bacilli</taxon>
        <taxon>Bacillales</taxon>
        <taxon>Paenibacillaceae</taxon>
        <taxon>Paenibacillus</taxon>
    </lineage>
</organism>
<proteinExistence type="predicted"/>
<evidence type="ECO:0000313" key="2">
    <source>
        <dbReference type="EMBL" id="MBP1936230.1"/>
    </source>
</evidence>
<accession>A0ABS4H140</accession>
<sequence>MKIKSKILTPLVLAVSLTGGSSLVFADNSNSSLSIEDKNFITSSNLNYTQDQLNDPSIINFIKQGSKEKAQRLETYNKIKNDPDFEIIADNGNGIYAYTYSEKIKTDVDKERFLRKAEGLSAQQTVEAWNNTGLKSATDLSLGYLETHFTDTVTDTDPWSGQEELRANGNGTIQWFKGTNGSYTYWTTLDSISDNFQVDYDTVSSTESVTATVSGGTTTSVSGGVSSSVTKGTSTATLSISWPSKGTYNYYSKSYGDVYVKTDNITKYTHTASSVATTGGYHVWGSATKSVSIS</sequence>
<reference evidence="2 3" key="1">
    <citation type="submission" date="2021-03" db="EMBL/GenBank/DDBJ databases">
        <title>Genomic Encyclopedia of Type Strains, Phase IV (KMG-IV): sequencing the most valuable type-strain genomes for metagenomic binning, comparative biology and taxonomic classification.</title>
        <authorList>
            <person name="Goeker M."/>
        </authorList>
    </citation>
    <scope>NUCLEOTIDE SEQUENCE [LARGE SCALE GENOMIC DNA]</scope>
    <source>
        <strain evidence="2 3">DSM 23491</strain>
    </source>
</reference>
<evidence type="ECO:0000313" key="3">
    <source>
        <dbReference type="Proteomes" id="UP001519273"/>
    </source>
</evidence>
<dbReference type="RefSeq" id="WP_209846192.1">
    <property type="nucleotide sequence ID" value="NZ_CBCRVE010000002.1"/>
</dbReference>
<gene>
    <name evidence="2" type="ORF">J2Z20_001091</name>
</gene>
<comment type="caution">
    <text evidence="2">The sequence shown here is derived from an EMBL/GenBank/DDBJ whole genome shotgun (WGS) entry which is preliminary data.</text>
</comment>
<keyword evidence="3" id="KW-1185">Reference proteome</keyword>
<dbReference type="Proteomes" id="UP001519273">
    <property type="component" value="Unassembled WGS sequence"/>
</dbReference>
<keyword evidence="1" id="KW-0732">Signal</keyword>
<evidence type="ECO:0000256" key="1">
    <source>
        <dbReference type="SAM" id="SignalP"/>
    </source>
</evidence>
<name>A0ABS4H140_9BACL</name>